<dbReference type="InterPro" id="IPR001633">
    <property type="entry name" value="EAL_dom"/>
</dbReference>
<evidence type="ECO:0000256" key="1">
    <source>
        <dbReference type="SAM" id="Phobius"/>
    </source>
</evidence>
<dbReference type="PROSITE" id="PS50883">
    <property type="entry name" value="EAL"/>
    <property type="match status" value="1"/>
</dbReference>
<keyword evidence="5" id="KW-1185">Reference proteome</keyword>
<gene>
    <name evidence="4" type="ORF">AACH00_00255</name>
</gene>
<feature type="domain" description="GGDEF" evidence="3">
    <location>
        <begin position="261"/>
        <end position="394"/>
    </location>
</feature>
<dbReference type="InterPro" id="IPR029787">
    <property type="entry name" value="Nucleotide_cyclase"/>
</dbReference>
<dbReference type="SUPFAM" id="SSF141868">
    <property type="entry name" value="EAL domain-like"/>
    <property type="match status" value="1"/>
</dbReference>
<dbReference type="InterPro" id="IPR043128">
    <property type="entry name" value="Rev_trsase/Diguanyl_cyclase"/>
</dbReference>
<organism evidence="4 5">
    <name type="scientific">Ideonella margarita</name>
    <dbReference type="NCBI Taxonomy" id="2984191"/>
    <lineage>
        <taxon>Bacteria</taxon>
        <taxon>Pseudomonadati</taxon>
        <taxon>Pseudomonadota</taxon>
        <taxon>Betaproteobacteria</taxon>
        <taxon>Burkholderiales</taxon>
        <taxon>Sphaerotilaceae</taxon>
        <taxon>Ideonella</taxon>
    </lineage>
</organism>
<dbReference type="NCBIfam" id="TIGR00254">
    <property type="entry name" value="GGDEF"/>
    <property type="match status" value="1"/>
</dbReference>
<dbReference type="CDD" id="cd01949">
    <property type="entry name" value="GGDEF"/>
    <property type="match status" value="1"/>
</dbReference>
<proteinExistence type="predicted"/>
<name>A0ABU9BYU6_9BURK</name>
<dbReference type="SUPFAM" id="SSF55073">
    <property type="entry name" value="Nucleotide cyclase"/>
    <property type="match status" value="1"/>
</dbReference>
<evidence type="ECO:0000313" key="5">
    <source>
        <dbReference type="Proteomes" id="UP001379945"/>
    </source>
</evidence>
<keyword evidence="1" id="KW-0472">Membrane</keyword>
<evidence type="ECO:0000313" key="4">
    <source>
        <dbReference type="EMBL" id="MEK8044769.1"/>
    </source>
</evidence>
<keyword evidence="1" id="KW-0812">Transmembrane</keyword>
<keyword evidence="1" id="KW-1133">Transmembrane helix</keyword>
<comment type="caution">
    <text evidence="4">The sequence shown here is derived from an EMBL/GenBank/DDBJ whole genome shotgun (WGS) entry which is preliminary data.</text>
</comment>
<dbReference type="PANTHER" id="PTHR44757:SF10">
    <property type="entry name" value="MEMBRANE PROTEIN"/>
    <property type="match status" value="1"/>
</dbReference>
<dbReference type="InterPro" id="IPR035919">
    <property type="entry name" value="EAL_sf"/>
</dbReference>
<evidence type="ECO:0000259" key="2">
    <source>
        <dbReference type="PROSITE" id="PS50883"/>
    </source>
</evidence>
<dbReference type="InterPro" id="IPR000160">
    <property type="entry name" value="GGDEF_dom"/>
</dbReference>
<dbReference type="Gene3D" id="3.20.20.450">
    <property type="entry name" value="EAL domain"/>
    <property type="match status" value="1"/>
</dbReference>
<accession>A0ABU9BYU6</accession>
<sequence length="659" mass="71281">MTPPPKPYRRLPLLMATLAGVGLAAAAAWWVPHLAADHLLAEEARASSLDWAEVVLRAVPGLDDALDSRGVSEDTLQHLREFRGFHEVDRFKVFLPDGRMLLSSTALPAPGLPVPPPSSEIEADVLAVARLAAPAVDLRHGDGVTAPAVFSETLVPLVQDGRVLGVVEVYVDQQRRAHLIRNAFAQVSATVLAALLLLGGLAAWHWHRRNLAQWEAEERVRYLALHDPLCGTLNRVSFHDALRLQVKLQGKLQDKAATAGQGFAVLCINLDHFKQVNDTQGLEAGDQVLSEVGRRLRALVRHGDQVARLGSDEFAILQTNVADAHDVAQLALRVVDELARPFVLQTEPLTLGASVGAALWGVDATDVDGLMHKADLALFRAKSDGRGTFSFYDAGLDERLQQRRDLTRDLARAITAGELSLNYQPLFEAGGKTLTGYEALARWHHPVRGPISPAEFIPLAEDAGLIEALGSWVLRTACAEAATWPGHLTVAVNLSAAQFRHGDLVSLVQQALHDTGLSAHRLEVEVTESLLISSPEAVVGMLRALAATGVRIAMDDFGTGYSSLAYLWRFPFHKLKIDRAFTQSIEHDAKVRVIVRAIISLAHALDLRVNAEGVETEGQMQALCLLGCDELQGYLLGRPAPVSALAHRAAITEAPAAVS</sequence>
<dbReference type="Pfam" id="PF00563">
    <property type="entry name" value="EAL"/>
    <property type="match status" value="1"/>
</dbReference>
<dbReference type="RefSeq" id="WP_341396930.1">
    <property type="nucleotide sequence ID" value="NZ_JBBUTI010000001.1"/>
</dbReference>
<dbReference type="Gene3D" id="3.30.70.270">
    <property type="match status" value="1"/>
</dbReference>
<dbReference type="InterPro" id="IPR052155">
    <property type="entry name" value="Biofilm_reg_signaling"/>
</dbReference>
<dbReference type="PROSITE" id="PS50887">
    <property type="entry name" value="GGDEF"/>
    <property type="match status" value="1"/>
</dbReference>
<evidence type="ECO:0000259" key="3">
    <source>
        <dbReference type="PROSITE" id="PS50887"/>
    </source>
</evidence>
<feature type="domain" description="EAL" evidence="2">
    <location>
        <begin position="403"/>
        <end position="653"/>
    </location>
</feature>
<dbReference type="Proteomes" id="UP001379945">
    <property type="component" value="Unassembled WGS sequence"/>
</dbReference>
<dbReference type="EMBL" id="JBBUTI010000001">
    <property type="protein sequence ID" value="MEK8044769.1"/>
    <property type="molecule type" value="Genomic_DNA"/>
</dbReference>
<dbReference type="PANTHER" id="PTHR44757">
    <property type="entry name" value="DIGUANYLATE CYCLASE DGCP"/>
    <property type="match status" value="1"/>
</dbReference>
<dbReference type="SMART" id="SM00052">
    <property type="entry name" value="EAL"/>
    <property type="match status" value="1"/>
</dbReference>
<dbReference type="CDD" id="cd01948">
    <property type="entry name" value="EAL"/>
    <property type="match status" value="1"/>
</dbReference>
<dbReference type="Pfam" id="PF00990">
    <property type="entry name" value="GGDEF"/>
    <property type="match status" value="1"/>
</dbReference>
<dbReference type="SMART" id="SM00267">
    <property type="entry name" value="GGDEF"/>
    <property type="match status" value="1"/>
</dbReference>
<protein>
    <submittedName>
        <fullName evidence="4">Bifunctional diguanylate cyclase/phosphodiesterase</fullName>
    </submittedName>
</protein>
<feature type="transmembrane region" description="Helical" evidence="1">
    <location>
        <begin position="183"/>
        <end position="204"/>
    </location>
</feature>
<reference evidence="4 5" key="1">
    <citation type="submission" date="2024-04" db="EMBL/GenBank/DDBJ databases">
        <title>Novel species of the genus Ideonella isolated from streams.</title>
        <authorList>
            <person name="Lu H."/>
        </authorList>
    </citation>
    <scope>NUCLEOTIDE SEQUENCE [LARGE SCALE GENOMIC DNA]</scope>
    <source>
        <strain evidence="4 5">LYT19W</strain>
    </source>
</reference>